<reference evidence="3" key="1">
    <citation type="journal article" date="2019" name="Int. J. Syst. Evol. Microbiol.">
        <title>The Global Catalogue of Microorganisms (GCM) 10K type strain sequencing project: providing services to taxonomists for standard genome sequencing and annotation.</title>
        <authorList>
            <consortium name="The Broad Institute Genomics Platform"/>
            <consortium name="The Broad Institute Genome Sequencing Center for Infectious Disease"/>
            <person name="Wu L."/>
            <person name="Ma J."/>
        </authorList>
    </citation>
    <scope>NUCLEOTIDE SEQUENCE [LARGE SCALE GENOMIC DNA]</scope>
    <source>
        <strain evidence="3">JCM 30742</strain>
    </source>
</reference>
<feature type="compositionally biased region" description="Low complexity" evidence="1">
    <location>
        <begin position="109"/>
        <end position="127"/>
    </location>
</feature>
<keyword evidence="3" id="KW-1185">Reference proteome</keyword>
<evidence type="ECO:0000313" key="3">
    <source>
        <dbReference type="Proteomes" id="UP001500752"/>
    </source>
</evidence>
<dbReference type="Proteomes" id="UP001500752">
    <property type="component" value="Unassembled WGS sequence"/>
</dbReference>
<feature type="compositionally biased region" description="Polar residues" evidence="1">
    <location>
        <begin position="143"/>
        <end position="161"/>
    </location>
</feature>
<feature type="region of interest" description="Disordered" evidence="1">
    <location>
        <begin position="63"/>
        <end position="82"/>
    </location>
</feature>
<dbReference type="EMBL" id="BAABEO010000011">
    <property type="protein sequence ID" value="GAA3680971.1"/>
    <property type="molecule type" value="Genomic_DNA"/>
</dbReference>
<feature type="compositionally biased region" description="Polar residues" evidence="1">
    <location>
        <begin position="1"/>
        <end position="13"/>
    </location>
</feature>
<name>A0ABP7C9S1_9MICC</name>
<proteinExistence type="predicted"/>
<feature type="region of interest" description="Disordered" evidence="1">
    <location>
        <begin position="188"/>
        <end position="217"/>
    </location>
</feature>
<accession>A0ABP7C9S1</accession>
<gene>
    <name evidence="2" type="ORF">GCM10023081_18870</name>
</gene>
<evidence type="ECO:0000256" key="1">
    <source>
        <dbReference type="SAM" id="MobiDB-lite"/>
    </source>
</evidence>
<feature type="region of interest" description="Disordered" evidence="1">
    <location>
        <begin position="97"/>
        <end position="170"/>
    </location>
</feature>
<sequence length="235" mass="24303">MPTQTKTAPTSRGRSGGSIREAREASGRPGTGAGSVARCSTRTAAETASVPAPRTSAAAGWTCAASREASGAPTAIPAASRADSRAYAVRNCGDPRRIAAHRARTSDPTGTRDAPANAAAARDTATGHPRSTAATRTAVAGTKHSSCSGTTLRWPRPSTSRAIPGPATAPATVNDAVTAVASAKPAPLPVTSRAMPREPMASMLRPKAPVTTKARLPGWRRMERRFLIPRRTRPR</sequence>
<evidence type="ECO:0000313" key="2">
    <source>
        <dbReference type="EMBL" id="GAA3680971.1"/>
    </source>
</evidence>
<feature type="region of interest" description="Disordered" evidence="1">
    <location>
        <begin position="1"/>
        <end position="56"/>
    </location>
</feature>
<organism evidence="2 3">
    <name type="scientific">Arthrobacter ginkgonis</name>
    <dbReference type="NCBI Taxonomy" id="1630594"/>
    <lineage>
        <taxon>Bacteria</taxon>
        <taxon>Bacillati</taxon>
        <taxon>Actinomycetota</taxon>
        <taxon>Actinomycetes</taxon>
        <taxon>Micrococcales</taxon>
        <taxon>Micrococcaceae</taxon>
        <taxon>Arthrobacter</taxon>
    </lineage>
</organism>
<comment type="caution">
    <text evidence="2">The sequence shown here is derived from an EMBL/GenBank/DDBJ whole genome shotgun (WGS) entry which is preliminary data.</text>
</comment>
<protein>
    <submittedName>
        <fullName evidence="2">Uncharacterized protein</fullName>
    </submittedName>
</protein>